<dbReference type="Proteomes" id="UP000054928">
    <property type="component" value="Unassembled WGS sequence"/>
</dbReference>
<sequence length="107" mass="12618">MRQHQGSRHGNHYWLQVIQELTRAISRDTDFYKLRVLHAEQYEVDAVNHLSVYVWVIRRILSTFSKGPTLRKTFARDAIVCGELDKWDQETHDEVQVPETETRPNGV</sequence>
<dbReference type="RefSeq" id="XP_024583012.1">
    <property type="nucleotide sequence ID" value="XM_024717521.1"/>
</dbReference>
<keyword evidence="2" id="KW-1185">Reference proteome</keyword>
<organism evidence="1 2">
    <name type="scientific">Plasmopara halstedii</name>
    <name type="common">Downy mildew of sunflower</name>
    <dbReference type="NCBI Taxonomy" id="4781"/>
    <lineage>
        <taxon>Eukaryota</taxon>
        <taxon>Sar</taxon>
        <taxon>Stramenopiles</taxon>
        <taxon>Oomycota</taxon>
        <taxon>Peronosporomycetes</taxon>
        <taxon>Peronosporales</taxon>
        <taxon>Peronosporaceae</taxon>
        <taxon>Plasmopara</taxon>
    </lineage>
</organism>
<dbReference type="GeneID" id="36398305"/>
<evidence type="ECO:0000313" key="2">
    <source>
        <dbReference type="Proteomes" id="UP000054928"/>
    </source>
</evidence>
<protein>
    <submittedName>
        <fullName evidence="1">Uncharacterized protein</fullName>
    </submittedName>
</protein>
<dbReference type="EMBL" id="CCYD01002107">
    <property type="protein sequence ID" value="CEG46643.1"/>
    <property type="molecule type" value="Genomic_DNA"/>
</dbReference>
<evidence type="ECO:0000313" key="1">
    <source>
        <dbReference type="EMBL" id="CEG46643.1"/>
    </source>
</evidence>
<dbReference type="AlphaFoldDB" id="A0A0N7L7B9"/>
<proteinExistence type="predicted"/>
<accession>A0A0N7L7B9</accession>
<name>A0A0N7L7B9_PLAHL</name>
<reference evidence="2" key="1">
    <citation type="submission" date="2014-09" db="EMBL/GenBank/DDBJ databases">
        <authorList>
            <person name="Sharma Rahul"/>
            <person name="Thines Marco"/>
        </authorList>
    </citation>
    <scope>NUCLEOTIDE SEQUENCE [LARGE SCALE GENOMIC DNA]</scope>
</reference>